<comment type="subunit">
    <text evidence="4">Homotetramer.</text>
</comment>
<evidence type="ECO:0000256" key="6">
    <source>
        <dbReference type="ARBA" id="ARBA00018421"/>
    </source>
</evidence>
<evidence type="ECO:0000256" key="10">
    <source>
        <dbReference type="ARBA" id="ARBA00022990"/>
    </source>
</evidence>
<keyword evidence="7" id="KW-0963">Cytoplasm</keyword>
<dbReference type="EC" id="3.4.19.1" evidence="5"/>
<dbReference type="Gene3D" id="2.120.10.30">
    <property type="entry name" value="TolB, C-terminal domain"/>
    <property type="match status" value="1"/>
</dbReference>
<protein>
    <recommendedName>
        <fullName evidence="6">Acylamino-acid-releasing enzyme</fullName>
        <ecNumber evidence="5">3.4.19.1</ecNumber>
    </recommendedName>
    <alternativeName>
        <fullName evidence="12">Acyl-peptide hydrolase</fullName>
    </alternativeName>
    <alternativeName>
        <fullName evidence="11">Acylaminoacyl-peptidase</fullName>
    </alternativeName>
</protein>
<evidence type="ECO:0000256" key="1">
    <source>
        <dbReference type="ARBA" id="ARBA00000721"/>
    </source>
</evidence>
<dbReference type="GO" id="GO:0005737">
    <property type="term" value="C:cytoplasm"/>
    <property type="evidence" value="ECO:0007669"/>
    <property type="project" value="UniProtKB-SubCell"/>
</dbReference>
<keyword evidence="9" id="KW-0378">Hydrolase</keyword>
<reference evidence="16" key="3">
    <citation type="submission" date="2025-09" db="UniProtKB">
        <authorList>
            <consortium name="Ensembl"/>
        </authorList>
    </citation>
    <scope>IDENTIFICATION</scope>
</reference>
<evidence type="ECO:0000259" key="14">
    <source>
        <dbReference type="Pfam" id="PF00326"/>
    </source>
</evidence>
<dbReference type="OMA" id="QEIATPF"/>
<comment type="catalytic activity">
    <reaction evidence="1">
        <text>Cleavage of an N-acetyl or N-formyl amino acid from the N-terminus of a polypeptide.</text>
        <dbReference type="EC" id="3.4.19.1"/>
    </reaction>
</comment>
<evidence type="ECO:0000256" key="4">
    <source>
        <dbReference type="ARBA" id="ARBA00011881"/>
    </source>
</evidence>
<feature type="domain" description="Peptidase S9 prolyl oligopeptidase catalytic" evidence="14">
    <location>
        <begin position="548"/>
        <end position="756"/>
    </location>
</feature>
<evidence type="ECO:0000256" key="13">
    <source>
        <dbReference type="ARBA" id="ARBA00045885"/>
    </source>
</evidence>
<dbReference type="GO" id="GO:0004252">
    <property type="term" value="F:serine-type endopeptidase activity"/>
    <property type="evidence" value="ECO:0007669"/>
    <property type="project" value="InterPro"/>
</dbReference>
<keyword evidence="17" id="KW-1185">Reference proteome</keyword>
<dbReference type="SUPFAM" id="SSF50993">
    <property type="entry name" value="Peptidase/esterase 'gauge' domain"/>
    <property type="match status" value="1"/>
</dbReference>
<keyword evidence="8" id="KW-0597">Phosphoprotein</keyword>
<comment type="similarity">
    <text evidence="3">Belongs to the peptidase S9C family.</text>
</comment>
<evidence type="ECO:0000313" key="17">
    <source>
        <dbReference type="Proteomes" id="UP000472268"/>
    </source>
</evidence>
<dbReference type="InterPro" id="IPR045550">
    <property type="entry name" value="AARE_N"/>
</dbReference>
<dbReference type="InterPro" id="IPR011042">
    <property type="entry name" value="6-blade_b-propeller_TolB-like"/>
</dbReference>
<dbReference type="Pfam" id="PF00326">
    <property type="entry name" value="Peptidase_S9"/>
    <property type="match status" value="1"/>
</dbReference>
<comment type="subcellular location">
    <subcellularLocation>
        <location evidence="2">Cytoplasm</location>
    </subcellularLocation>
</comment>
<feature type="domain" description="Acylamino-acid-releasing enzyme N-terminal" evidence="15">
    <location>
        <begin position="74"/>
        <end position="485"/>
    </location>
</feature>
<dbReference type="FunFam" id="2.120.10.30:FF:000047">
    <property type="entry name" value="Acylamino-acid-releasing enzyme"/>
    <property type="match status" value="1"/>
</dbReference>
<dbReference type="Ensembl" id="ENSSSUT00005034388.1">
    <property type="protein sequence ID" value="ENSSSUP00005030132.1"/>
    <property type="gene ID" value="ENSSSUG00005019452.1"/>
</dbReference>
<reference evidence="16" key="2">
    <citation type="submission" date="2025-08" db="UniProtKB">
        <authorList>
            <consortium name="Ensembl"/>
        </authorList>
    </citation>
    <scope>IDENTIFICATION</scope>
</reference>
<evidence type="ECO:0000259" key="15">
    <source>
        <dbReference type="Pfam" id="PF19283"/>
    </source>
</evidence>
<dbReference type="PANTHER" id="PTHR42776:SF4">
    <property type="entry name" value="ACYLAMINO-ACID-RELEASING ENZYME"/>
    <property type="match status" value="1"/>
</dbReference>
<dbReference type="InterPro" id="IPR029058">
    <property type="entry name" value="AB_hydrolase_fold"/>
</dbReference>
<evidence type="ECO:0000256" key="2">
    <source>
        <dbReference type="ARBA" id="ARBA00004496"/>
    </source>
</evidence>
<comment type="function">
    <text evidence="13">This enzyme catalyzes the hydrolysis of the N-terminal peptide bond of an N-acetylated peptide to generate an N-acetylated amino acid and a peptide with a free N-terminus. It preferentially cleaves off Ac-Ala, Ac-Met and Ac-Ser. Also, involved in the degradation of oxidized and glycated proteins.</text>
</comment>
<keyword evidence="10" id="KW-0007">Acetylation</keyword>
<evidence type="ECO:0000256" key="9">
    <source>
        <dbReference type="ARBA" id="ARBA00022801"/>
    </source>
</evidence>
<gene>
    <name evidence="16" type="primary">APEH</name>
</gene>
<proteinExistence type="inferred from homology"/>
<evidence type="ECO:0000256" key="8">
    <source>
        <dbReference type="ARBA" id="ARBA00022553"/>
    </source>
</evidence>
<sequence length="757" mass="84021">MERQVRARPAVPVVLSARAGPDPGVSPAQVLLNEPEEAAALYRGLSRQPALSAACLGPDVTTQYGGRYRTVHTEWTQRDLERMENIRFCRQYLVFHDGDSVVFSGPAGNSVETRGELLSRDSPSGAMKAVLRKTGGTGPGEEKQFLEVWEKNRKLKSFNLSLLEKHGLVYEDDCFGCLSWSHSETHLLYVAEKKRPKAESFFHTKALDITGSDDEMTRPKKPDKAIKGDQFVFYEDWGENMASKSTPVLCVLDIESGNISVLEGVPESVSPGQAFWAPGDTGVVFVGWWHEPFRLGIRFCTNRRSALYYVDLTGGQCELLSDDTLAVSSPRLSPDQCRVVYLQYPSLIPHHQCSQLCLYDWYTRVTSVVVDVVPRQLGENFSGIYCSLLPLGCWSADSQRVIFDSAQRSRQDLFVVDTQMGTVTSLTAGGSGGSWKLLTIDQDLMVAQFSTPNLPPSLKVGFLPPAGKEQAVLWVSLEEAEPIPDISWAIRVLQPPPELENVQYAGLDFEAILLQPSNPPDKTQVPMVVMPHGGPHSSFVTAWMLFPAMLCKMGFAVLLVNYRGSTGFGQDSIFSLPGNVGYQDVKDVQFAVEQVLQEEHFDADRVALMGGSHGGFLSCHLIGQYPETYSACVVRNPVINIASMMGSTDIPDWCVVEAGFLYSNDCLPDLSVWAEMLDKSPIKYIPQVKTPLLLMLGQEDRRVPFKQGMEYYRALKARNVPVRLLLYPKSTHALSEVEVESDSFMNALLWLHMHLGS</sequence>
<dbReference type="SUPFAM" id="SSF53474">
    <property type="entry name" value="alpha/beta-Hydrolases"/>
    <property type="match status" value="1"/>
</dbReference>
<dbReference type="GO" id="GO:0008242">
    <property type="term" value="F:omega peptidase activity"/>
    <property type="evidence" value="ECO:0007669"/>
    <property type="project" value="UniProtKB-EC"/>
</dbReference>
<reference evidence="16 17" key="1">
    <citation type="submission" date="2019-05" db="EMBL/GenBank/DDBJ databases">
        <title>A Chromosome-scale Meerkat (S. suricatta) Genome Assembly.</title>
        <authorList>
            <person name="Dudchenko O."/>
            <person name="Lieberman Aiden E."/>
            <person name="Tung J."/>
            <person name="Barreiro L.B."/>
            <person name="Clutton-Brock T.H."/>
        </authorList>
    </citation>
    <scope>NUCLEOTIDE SEQUENCE [LARGE SCALE GENOMIC DNA]</scope>
</reference>
<dbReference type="Proteomes" id="UP000472268">
    <property type="component" value="Chromosome 12"/>
</dbReference>
<name>A0A673V945_SURSU</name>
<evidence type="ECO:0000256" key="5">
    <source>
        <dbReference type="ARBA" id="ARBA00012917"/>
    </source>
</evidence>
<dbReference type="InterPro" id="IPR002471">
    <property type="entry name" value="Pept_S9_AS"/>
</dbReference>
<dbReference type="FunFam" id="3.40.50.1820:FF:000043">
    <property type="entry name" value="acylamino-acid-releasing enzyme"/>
    <property type="match status" value="1"/>
</dbReference>
<dbReference type="AlphaFoldDB" id="A0A673V945"/>
<organism evidence="16 17">
    <name type="scientific">Suricata suricatta</name>
    <name type="common">Meerkat</name>
    <dbReference type="NCBI Taxonomy" id="37032"/>
    <lineage>
        <taxon>Eukaryota</taxon>
        <taxon>Metazoa</taxon>
        <taxon>Chordata</taxon>
        <taxon>Craniata</taxon>
        <taxon>Vertebrata</taxon>
        <taxon>Euteleostomi</taxon>
        <taxon>Mammalia</taxon>
        <taxon>Eutheria</taxon>
        <taxon>Laurasiatheria</taxon>
        <taxon>Carnivora</taxon>
        <taxon>Feliformia</taxon>
        <taxon>Herpestidae</taxon>
        <taxon>Suricata</taxon>
    </lineage>
</organism>
<evidence type="ECO:0000313" key="16">
    <source>
        <dbReference type="Ensembl" id="ENSSSUP00005030132.1"/>
    </source>
</evidence>
<evidence type="ECO:0000256" key="3">
    <source>
        <dbReference type="ARBA" id="ARBA00010040"/>
    </source>
</evidence>
<evidence type="ECO:0000256" key="7">
    <source>
        <dbReference type="ARBA" id="ARBA00022490"/>
    </source>
</evidence>
<evidence type="ECO:0000256" key="12">
    <source>
        <dbReference type="ARBA" id="ARBA00032596"/>
    </source>
</evidence>
<dbReference type="GO" id="GO:0006508">
    <property type="term" value="P:proteolysis"/>
    <property type="evidence" value="ECO:0007669"/>
    <property type="project" value="InterPro"/>
</dbReference>
<dbReference type="Pfam" id="PF19283">
    <property type="entry name" value="APEH_N"/>
    <property type="match status" value="1"/>
</dbReference>
<evidence type="ECO:0000256" key="11">
    <source>
        <dbReference type="ARBA" id="ARBA00032284"/>
    </source>
</evidence>
<dbReference type="PANTHER" id="PTHR42776">
    <property type="entry name" value="SERINE PEPTIDASE S9 FAMILY MEMBER"/>
    <property type="match status" value="1"/>
</dbReference>
<dbReference type="PROSITE" id="PS00708">
    <property type="entry name" value="PRO_ENDOPEP_SER"/>
    <property type="match status" value="1"/>
</dbReference>
<accession>A0A673V945</accession>
<dbReference type="InterPro" id="IPR001375">
    <property type="entry name" value="Peptidase_S9_cat"/>
</dbReference>
<dbReference type="Gene3D" id="3.40.50.1820">
    <property type="entry name" value="alpha/beta hydrolase"/>
    <property type="match status" value="1"/>
</dbReference>